<evidence type="ECO:0000313" key="1">
    <source>
        <dbReference type="EMBL" id="OWZ11521.1"/>
    </source>
</evidence>
<name>A0A225W193_9STRA</name>
<dbReference type="AlphaFoldDB" id="A0A225W193"/>
<accession>A0A225W193</accession>
<gene>
    <name evidence="1" type="ORF">PHMEG_00015448</name>
</gene>
<reference evidence="2" key="1">
    <citation type="submission" date="2017-03" db="EMBL/GenBank/DDBJ databases">
        <title>Phytopthora megakarya and P. palmivora, two closely related causual agents of cacao black pod achieved similar genome size and gene model numbers by different mechanisms.</title>
        <authorList>
            <person name="Ali S."/>
            <person name="Shao J."/>
            <person name="Larry D.J."/>
            <person name="Kronmiller B."/>
            <person name="Shen D."/>
            <person name="Strem M.D."/>
            <person name="Melnick R.L."/>
            <person name="Guiltinan M.J."/>
            <person name="Tyler B.M."/>
            <person name="Meinhardt L.W."/>
            <person name="Bailey B.A."/>
        </authorList>
    </citation>
    <scope>NUCLEOTIDE SEQUENCE [LARGE SCALE GENOMIC DNA]</scope>
    <source>
        <strain evidence="2">zdho120</strain>
    </source>
</reference>
<evidence type="ECO:0000313" key="2">
    <source>
        <dbReference type="Proteomes" id="UP000198211"/>
    </source>
</evidence>
<dbReference type="EMBL" id="NBNE01002102">
    <property type="protein sequence ID" value="OWZ11521.1"/>
    <property type="molecule type" value="Genomic_DNA"/>
</dbReference>
<comment type="caution">
    <text evidence="1">The sequence shown here is derived from an EMBL/GenBank/DDBJ whole genome shotgun (WGS) entry which is preliminary data.</text>
</comment>
<proteinExistence type="predicted"/>
<keyword evidence="2" id="KW-1185">Reference proteome</keyword>
<dbReference type="OrthoDB" id="125279at2759"/>
<dbReference type="Proteomes" id="UP000198211">
    <property type="component" value="Unassembled WGS sequence"/>
</dbReference>
<sequence>MLLFPPFVFLHEICKAPGQPTSCGDVSSSCTPILPAFTDALYCGPTTPVHHHLCPNALHCFSTILRSGALEVRVFGSLPQPDVHVFMDASSKGLCVLDPGSERYLTLTFDVDEVANQTFDSNIREQVAVALACLIFG</sequence>
<organism evidence="1 2">
    <name type="scientific">Phytophthora megakarya</name>
    <dbReference type="NCBI Taxonomy" id="4795"/>
    <lineage>
        <taxon>Eukaryota</taxon>
        <taxon>Sar</taxon>
        <taxon>Stramenopiles</taxon>
        <taxon>Oomycota</taxon>
        <taxon>Peronosporomycetes</taxon>
        <taxon>Peronosporales</taxon>
        <taxon>Peronosporaceae</taxon>
        <taxon>Phytophthora</taxon>
    </lineage>
</organism>
<protein>
    <submittedName>
        <fullName evidence="1">Uncharacterized protein</fullName>
    </submittedName>
</protein>